<evidence type="ECO:0000313" key="1">
    <source>
        <dbReference type="EMBL" id="KAK9321720.1"/>
    </source>
</evidence>
<accession>A0ACC3TM29</accession>
<sequence length="283" mass="31608">MSASDDNLVEDLVDLDSTEIRNSSSPHRGSSSPTITRTLPKRPPSSLLPSFSNRPKDATPIMRPSRNVVSFMPIDTLNTSRSQHSKFSHSLRHSDNSLHENASTRKRKRETIHERMKGRPPVDPSQMPSNGLLVSRTAASPDKTKNKTIDIDGDNENENGAKDKDDSNNAVSVDVSYNKLPSSPPVTLQGSLPRSNFKKPQHPQSKTVSLKIQQLQFGSYASFDEDLEFAITIMPKRIESVSEILRNGELKAGFRFGTEKFYKLLYCLTTGDIVLKFKSRHSK</sequence>
<comment type="caution">
    <text evidence="1">The sequence shown here is derived from an EMBL/GenBank/DDBJ whole genome shotgun (WGS) entry which is preliminary data.</text>
</comment>
<keyword evidence="2" id="KW-1185">Reference proteome</keyword>
<organism evidence="1 2">
    <name type="scientific">Lipomyces orientalis</name>
    <dbReference type="NCBI Taxonomy" id="1233043"/>
    <lineage>
        <taxon>Eukaryota</taxon>
        <taxon>Fungi</taxon>
        <taxon>Dikarya</taxon>
        <taxon>Ascomycota</taxon>
        <taxon>Saccharomycotina</taxon>
        <taxon>Lipomycetes</taxon>
        <taxon>Lipomycetales</taxon>
        <taxon>Lipomycetaceae</taxon>
        <taxon>Lipomyces</taxon>
    </lineage>
</organism>
<name>A0ACC3TM29_9ASCO</name>
<dbReference type="EMBL" id="MU970092">
    <property type="protein sequence ID" value="KAK9321720.1"/>
    <property type="molecule type" value="Genomic_DNA"/>
</dbReference>
<gene>
    <name evidence="1" type="ORF">V1517DRAFT_261832</name>
</gene>
<dbReference type="Proteomes" id="UP001489719">
    <property type="component" value="Unassembled WGS sequence"/>
</dbReference>
<protein>
    <submittedName>
        <fullName evidence="1">Uncharacterized protein</fullName>
    </submittedName>
</protein>
<reference evidence="2" key="1">
    <citation type="journal article" date="2024" name="Front. Bioeng. Biotechnol.">
        <title>Genome-scale model development and genomic sequencing of the oleaginous clade Lipomyces.</title>
        <authorList>
            <person name="Czajka J.J."/>
            <person name="Han Y."/>
            <person name="Kim J."/>
            <person name="Mondo S.J."/>
            <person name="Hofstad B.A."/>
            <person name="Robles A."/>
            <person name="Haridas S."/>
            <person name="Riley R."/>
            <person name="LaButti K."/>
            <person name="Pangilinan J."/>
            <person name="Andreopoulos W."/>
            <person name="Lipzen A."/>
            <person name="Yan J."/>
            <person name="Wang M."/>
            <person name="Ng V."/>
            <person name="Grigoriev I.V."/>
            <person name="Spatafora J.W."/>
            <person name="Magnuson J.K."/>
            <person name="Baker S.E."/>
            <person name="Pomraning K.R."/>
        </authorList>
    </citation>
    <scope>NUCLEOTIDE SEQUENCE [LARGE SCALE GENOMIC DNA]</scope>
    <source>
        <strain evidence="2">CBS 10300</strain>
    </source>
</reference>
<evidence type="ECO:0000313" key="2">
    <source>
        <dbReference type="Proteomes" id="UP001489719"/>
    </source>
</evidence>
<proteinExistence type="predicted"/>